<evidence type="ECO:0000256" key="1">
    <source>
        <dbReference type="ARBA" id="ARBA00004196"/>
    </source>
</evidence>
<comment type="similarity">
    <text evidence="2">Belongs to the EfeM/EfeO family.</text>
</comment>
<evidence type="ECO:0000313" key="7">
    <source>
        <dbReference type="Proteomes" id="UP000199251"/>
    </source>
</evidence>
<evidence type="ECO:0000313" key="6">
    <source>
        <dbReference type="EMBL" id="CQD15424.1"/>
    </source>
</evidence>
<keyword evidence="3" id="KW-0732">Signal</keyword>
<protein>
    <submittedName>
        <fullName evidence="6">Putative periplasmic lipoprotein involved in iron transport</fullName>
    </submittedName>
</protein>
<dbReference type="InterPro" id="IPR018976">
    <property type="entry name" value="Imelysin-like"/>
</dbReference>
<name>A0A0E4CNW2_MYCLN</name>
<feature type="domain" description="Imelysin-like" evidence="5">
    <location>
        <begin position="168"/>
        <end position="380"/>
    </location>
</feature>
<evidence type="ECO:0000256" key="3">
    <source>
        <dbReference type="ARBA" id="ARBA00022729"/>
    </source>
</evidence>
<keyword evidence="6" id="KW-0449">Lipoprotein</keyword>
<organism evidence="6 7">
    <name type="scientific">Mycobacterium lentiflavum</name>
    <dbReference type="NCBI Taxonomy" id="141349"/>
    <lineage>
        <taxon>Bacteria</taxon>
        <taxon>Bacillati</taxon>
        <taxon>Actinomycetota</taxon>
        <taxon>Actinomycetes</taxon>
        <taxon>Mycobacteriales</taxon>
        <taxon>Mycobacteriaceae</taxon>
        <taxon>Mycobacterium</taxon>
        <taxon>Mycobacterium simiae complex</taxon>
    </lineage>
</organism>
<proteinExistence type="inferred from homology"/>
<dbReference type="AlphaFoldDB" id="A0A0E4CNW2"/>
<dbReference type="EMBL" id="CTEE01000001">
    <property type="protein sequence ID" value="CQD15424.1"/>
    <property type="molecule type" value="Genomic_DNA"/>
</dbReference>
<dbReference type="GO" id="GO:0030313">
    <property type="term" value="C:cell envelope"/>
    <property type="evidence" value="ECO:0007669"/>
    <property type="project" value="UniProtKB-SubCell"/>
</dbReference>
<dbReference type="Pfam" id="PF09375">
    <property type="entry name" value="Peptidase_M75"/>
    <property type="match status" value="1"/>
</dbReference>
<reference evidence="6 7" key="1">
    <citation type="submission" date="2015-03" db="EMBL/GenBank/DDBJ databases">
        <authorList>
            <person name="Urmite Genomes"/>
        </authorList>
    </citation>
    <scope>NUCLEOTIDE SEQUENCE [LARGE SCALE GENOMIC DNA]</scope>
    <source>
        <strain evidence="6 7">CSUR P1491</strain>
    </source>
</reference>
<dbReference type="PANTHER" id="PTHR39192:SF1">
    <property type="entry name" value="IRON UPTAKE SYSTEM COMPONENT EFEO"/>
    <property type="match status" value="1"/>
</dbReference>
<gene>
    <name evidence="6" type="ORF">BN1232_03297</name>
</gene>
<dbReference type="STRING" id="141349.BN1232_03297"/>
<dbReference type="InterPro" id="IPR050894">
    <property type="entry name" value="EfeM/EfeO_iron_uptake"/>
</dbReference>
<dbReference type="Proteomes" id="UP000199251">
    <property type="component" value="Unassembled WGS sequence"/>
</dbReference>
<dbReference type="InterPro" id="IPR034981">
    <property type="entry name" value="Imelysin-like_EfeO/Algp7"/>
</dbReference>
<comment type="subcellular location">
    <subcellularLocation>
        <location evidence="1">Cell envelope</location>
    </subcellularLocation>
</comment>
<dbReference type="PROSITE" id="PS51257">
    <property type="entry name" value="PROKAR_LIPOPROTEIN"/>
    <property type="match status" value="1"/>
</dbReference>
<feature type="region of interest" description="Disordered" evidence="4">
    <location>
        <begin position="36"/>
        <end position="61"/>
    </location>
</feature>
<evidence type="ECO:0000256" key="2">
    <source>
        <dbReference type="ARBA" id="ARBA00005989"/>
    </source>
</evidence>
<evidence type="ECO:0000256" key="4">
    <source>
        <dbReference type="SAM" id="MobiDB-lite"/>
    </source>
</evidence>
<dbReference type="NCBIfam" id="NF041757">
    <property type="entry name" value="EfeO"/>
    <property type="match status" value="1"/>
</dbReference>
<evidence type="ECO:0000259" key="5">
    <source>
        <dbReference type="Pfam" id="PF09375"/>
    </source>
</evidence>
<dbReference type="CDD" id="cd14656">
    <property type="entry name" value="Imelysin-like_EfeO"/>
    <property type="match status" value="1"/>
</dbReference>
<accession>A0A0E4CNW2</accession>
<sequence length="421" mass="44006">MIANRTARARSRSREFWLVALALVAITVLAAAGCNHSNPASSPPTSRQASAPGGTNAVKVTMANSGGKDGCALDTTSVPAGPVTFTVVNTSAPGITEMELLRDQRIVGEKENLAPGLNPVSFTVTLDGGSYQLYCPGASAEYQTLTVTGQAPAGPAGTVASILGQGTKDYATYIVTQIGQLSDGVKALDTAIQSGNLDAAKAAYAKARLFYERAESSVEGFVLPGFAVGDNAGSLDYLIDMRASTPVDAKVGWKGFHAIERDLWQGNAITPGTKALSTELVSNVGKLKDVVAGLQYKPEDLANGASDLIEEVQNTKITGEEEAFSHIDLVDFSGNVEGAQQAYASLRPGLEKIDANLVSQIDQQFRAVLSVLDGYRDPAALGGYRTYTPVLQGSDAPKLTAVIQPLHQSLSMVAQKVVSAN</sequence>
<dbReference type="InterPro" id="IPR053377">
    <property type="entry name" value="Iron_uptake_EfeM/EfeO"/>
</dbReference>
<dbReference type="PANTHER" id="PTHR39192">
    <property type="entry name" value="IRON UPTAKE SYSTEM COMPONENT EFEO"/>
    <property type="match status" value="1"/>
</dbReference>
<feature type="compositionally biased region" description="Polar residues" evidence="4">
    <location>
        <begin position="36"/>
        <end position="49"/>
    </location>
</feature>
<dbReference type="Gene3D" id="1.20.1420.20">
    <property type="entry name" value="M75 peptidase, HXXE motif"/>
    <property type="match status" value="1"/>
</dbReference>
<dbReference type="InterPro" id="IPR038352">
    <property type="entry name" value="Imelysin_sf"/>
</dbReference>